<dbReference type="GO" id="GO:0009450">
    <property type="term" value="P:gamma-aminobutyric acid catabolic process"/>
    <property type="evidence" value="ECO:0007669"/>
    <property type="project" value="TreeGrafter"/>
</dbReference>
<dbReference type="InterPro" id="IPR050740">
    <property type="entry name" value="Aldehyde_DH_Superfamily"/>
</dbReference>
<proteinExistence type="inferred from homology"/>
<dbReference type="EMBL" id="FTMI01000008">
    <property type="protein sequence ID" value="SIQ79514.1"/>
    <property type="molecule type" value="Genomic_DNA"/>
</dbReference>
<dbReference type="InterPro" id="IPR015590">
    <property type="entry name" value="Aldehyde_DH_dom"/>
</dbReference>
<evidence type="ECO:0000256" key="2">
    <source>
        <dbReference type="ARBA" id="ARBA00023002"/>
    </source>
</evidence>
<dbReference type="FunFam" id="3.40.605.10:FF:000063">
    <property type="entry name" value="Succinate-semialdehyde dehydrogenase, mitochondrial"/>
    <property type="match status" value="1"/>
</dbReference>
<name>A0A1N6VNY0_9MICO</name>
<organism evidence="6 7">
    <name type="scientific">Cellulosimicrobium aquatile</name>
    <dbReference type="NCBI Taxonomy" id="1612203"/>
    <lineage>
        <taxon>Bacteria</taxon>
        <taxon>Bacillati</taxon>
        <taxon>Actinomycetota</taxon>
        <taxon>Actinomycetes</taxon>
        <taxon>Micrococcales</taxon>
        <taxon>Promicromonosporaceae</taxon>
        <taxon>Cellulosimicrobium</taxon>
    </lineage>
</organism>
<evidence type="ECO:0000256" key="3">
    <source>
        <dbReference type="PROSITE-ProRule" id="PRU10007"/>
    </source>
</evidence>
<dbReference type="InterPro" id="IPR016161">
    <property type="entry name" value="Ald_DH/histidinol_DH"/>
</dbReference>
<dbReference type="CDD" id="cd07103">
    <property type="entry name" value="ALDH_F5_SSADH_GabD"/>
    <property type="match status" value="1"/>
</dbReference>
<feature type="domain" description="Aldehyde dehydrogenase" evidence="5">
    <location>
        <begin position="30"/>
        <end position="490"/>
    </location>
</feature>
<dbReference type="Pfam" id="PF00171">
    <property type="entry name" value="Aldedh"/>
    <property type="match status" value="1"/>
</dbReference>
<comment type="similarity">
    <text evidence="1 4">Belongs to the aldehyde dehydrogenase family.</text>
</comment>
<dbReference type="SUPFAM" id="SSF53720">
    <property type="entry name" value="ALDH-like"/>
    <property type="match status" value="1"/>
</dbReference>
<dbReference type="FunFam" id="3.40.605.10:FF:000026">
    <property type="entry name" value="Aldehyde dehydrogenase, putative"/>
    <property type="match status" value="1"/>
</dbReference>
<sequence length="494" mass="51505">MSRPASTSNLSPALVAHVPTGLLVDGHWGPAEGGRTFEVEDPATEESLFDVADASPTDALRALDAAHRAAPAWRATPPRERGEVLRAVYDRVVARADDVAALITAECGKPLAEARAEVLYGADFLRWYAEQAVRADGLARTAPAGGNRQLVFRRPVGPALLVTPWNFPIAMATRKIGPALAAGCTVVVKPARLTPLTTALVAEVIRSELADRGLPTGVVNVVPSSRAADVTEPLLADERLRKLSFTGSTPVGRTLLEKASAQVLRTSMELGGNAPFLVFADADLDAAVEGAVIAKLRNAGQSCVAANRFLVHDAVAREFSQRLAAAFADLRVGPGAQDGTQVGPLIEAKAVDKVAELVGAAVDGGAQVLTGAERPRSPGYFYSPTVLSGVDPDARVVTEEIFGPVAPVVAFGDDDEGIALANATEYGLAAYAYTTSLDRAVRVSEEVEAGMIGVNRGLVSDASAPFGGLKQSGLGREGGEAGLEEYLETVYVAL</sequence>
<dbReference type="Gene3D" id="3.40.309.10">
    <property type="entry name" value="Aldehyde Dehydrogenase, Chain A, domain 2"/>
    <property type="match status" value="1"/>
</dbReference>
<dbReference type="InterPro" id="IPR016162">
    <property type="entry name" value="Ald_DH_N"/>
</dbReference>
<evidence type="ECO:0000313" key="6">
    <source>
        <dbReference type="EMBL" id="SIQ79514.1"/>
    </source>
</evidence>
<dbReference type="InterPro" id="IPR029510">
    <property type="entry name" value="Ald_DH_CS_GLU"/>
</dbReference>
<dbReference type="Proteomes" id="UP000186235">
    <property type="component" value="Unassembled WGS sequence"/>
</dbReference>
<feature type="active site" evidence="3">
    <location>
        <position position="269"/>
    </location>
</feature>
<dbReference type="InterPro" id="IPR016163">
    <property type="entry name" value="Ald_DH_C"/>
</dbReference>
<dbReference type="PANTHER" id="PTHR43353:SF5">
    <property type="entry name" value="SUCCINATE-SEMIALDEHYDE DEHYDROGENASE, MITOCHONDRIAL"/>
    <property type="match status" value="1"/>
</dbReference>
<dbReference type="RefSeq" id="WP_076406490.1">
    <property type="nucleotide sequence ID" value="NZ_FTMI01000008.1"/>
</dbReference>
<evidence type="ECO:0000256" key="1">
    <source>
        <dbReference type="ARBA" id="ARBA00009986"/>
    </source>
</evidence>
<dbReference type="InterPro" id="IPR016160">
    <property type="entry name" value="Ald_DH_CS_CYS"/>
</dbReference>
<dbReference type="GO" id="GO:0004777">
    <property type="term" value="F:succinate-semialdehyde dehydrogenase (NAD+) activity"/>
    <property type="evidence" value="ECO:0007669"/>
    <property type="project" value="TreeGrafter"/>
</dbReference>
<dbReference type="AlphaFoldDB" id="A0A1N6VNY0"/>
<keyword evidence="7" id="KW-1185">Reference proteome</keyword>
<dbReference type="PROSITE" id="PS00070">
    <property type="entry name" value="ALDEHYDE_DEHYDR_CYS"/>
    <property type="match status" value="1"/>
</dbReference>
<gene>
    <name evidence="6" type="ORF">SAMN05518682_3645</name>
</gene>
<reference evidence="7" key="1">
    <citation type="submission" date="2017-01" db="EMBL/GenBank/DDBJ databases">
        <authorList>
            <person name="Varghese N."/>
            <person name="Submissions S."/>
        </authorList>
    </citation>
    <scope>NUCLEOTIDE SEQUENCE [LARGE SCALE GENOMIC DNA]</scope>
    <source>
        <strain evidence="7">3bp</strain>
    </source>
</reference>
<keyword evidence="2 4" id="KW-0560">Oxidoreductase</keyword>
<evidence type="ECO:0000259" key="5">
    <source>
        <dbReference type="Pfam" id="PF00171"/>
    </source>
</evidence>
<evidence type="ECO:0000313" key="7">
    <source>
        <dbReference type="Proteomes" id="UP000186235"/>
    </source>
</evidence>
<dbReference type="FunFam" id="3.40.309.10:FF:000004">
    <property type="entry name" value="Succinate-semialdehyde dehydrogenase I"/>
    <property type="match status" value="1"/>
</dbReference>
<evidence type="ECO:0000256" key="4">
    <source>
        <dbReference type="RuleBase" id="RU003345"/>
    </source>
</evidence>
<dbReference type="PROSITE" id="PS00687">
    <property type="entry name" value="ALDEHYDE_DEHYDR_GLU"/>
    <property type="match status" value="1"/>
</dbReference>
<protein>
    <submittedName>
        <fullName evidence="6">Succinate semialdehyde dehydrogenase</fullName>
    </submittedName>
</protein>
<dbReference type="PANTHER" id="PTHR43353">
    <property type="entry name" value="SUCCINATE-SEMIALDEHYDE DEHYDROGENASE, MITOCHONDRIAL"/>
    <property type="match status" value="1"/>
</dbReference>
<dbReference type="Gene3D" id="3.40.605.10">
    <property type="entry name" value="Aldehyde Dehydrogenase, Chain A, domain 1"/>
    <property type="match status" value="1"/>
</dbReference>
<accession>A0A1N6VNY0</accession>